<evidence type="ECO:0000313" key="3">
    <source>
        <dbReference type="Proteomes" id="UP000266178"/>
    </source>
</evidence>
<protein>
    <submittedName>
        <fullName evidence="2">Uncharacterized protein</fullName>
    </submittedName>
</protein>
<evidence type="ECO:0000313" key="2">
    <source>
        <dbReference type="EMBL" id="RIH93978.1"/>
    </source>
</evidence>
<accession>A0A399FCJ9</accession>
<feature type="transmembrane region" description="Helical" evidence="1">
    <location>
        <begin position="34"/>
        <end position="53"/>
    </location>
</feature>
<gene>
    <name evidence="2" type="ORF">Mgrana_00064</name>
</gene>
<dbReference type="EMBL" id="QWLB01000001">
    <property type="protein sequence ID" value="RIH93978.1"/>
    <property type="molecule type" value="Genomic_DNA"/>
</dbReference>
<proteinExistence type="predicted"/>
<dbReference type="AlphaFoldDB" id="A0A399FCJ9"/>
<feature type="transmembrane region" description="Helical" evidence="1">
    <location>
        <begin position="6"/>
        <end position="25"/>
    </location>
</feature>
<reference evidence="2 3" key="1">
    <citation type="submission" date="2018-08" db="EMBL/GenBank/DDBJ databases">
        <title>Meiothermus granaticius genome AF-68 sequencing project.</title>
        <authorList>
            <person name="Da Costa M.S."/>
            <person name="Albuquerque L."/>
            <person name="Raposo P."/>
            <person name="Froufe H.J.C."/>
            <person name="Barroso C.S."/>
            <person name="Egas C."/>
        </authorList>
    </citation>
    <scope>NUCLEOTIDE SEQUENCE [LARGE SCALE GENOMIC DNA]</scope>
    <source>
        <strain evidence="2 3">AF-68</strain>
    </source>
</reference>
<sequence length="100" mass="11266">MDNLNDVLGSLTRVIVSFVMAKAIWDCYIRPHPTVLDIGLALCGLCYLTAVFLDSADWRWFNQTYAALTKPSVTGFLVLAYFGFRAIERHVLAHGRGWKS</sequence>
<keyword evidence="3" id="KW-1185">Reference proteome</keyword>
<keyword evidence="1" id="KW-1133">Transmembrane helix</keyword>
<organism evidence="2 3">
    <name type="scientific">Meiothermus granaticius NBRC 107808</name>
    <dbReference type="NCBI Taxonomy" id="1227551"/>
    <lineage>
        <taxon>Bacteria</taxon>
        <taxon>Thermotogati</taxon>
        <taxon>Deinococcota</taxon>
        <taxon>Deinococci</taxon>
        <taxon>Thermales</taxon>
        <taxon>Thermaceae</taxon>
        <taxon>Meiothermus</taxon>
    </lineage>
</organism>
<dbReference type="RefSeq" id="WP_119355607.1">
    <property type="nucleotide sequence ID" value="NZ_BJXM01000022.1"/>
</dbReference>
<name>A0A399FCJ9_9DEIN</name>
<comment type="caution">
    <text evidence="2">The sequence shown here is derived from an EMBL/GenBank/DDBJ whole genome shotgun (WGS) entry which is preliminary data.</text>
</comment>
<keyword evidence="1" id="KW-0812">Transmembrane</keyword>
<keyword evidence="1" id="KW-0472">Membrane</keyword>
<feature type="transmembrane region" description="Helical" evidence="1">
    <location>
        <begin position="65"/>
        <end position="84"/>
    </location>
</feature>
<dbReference type="Proteomes" id="UP000266178">
    <property type="component" value="Unassembled WGS sequence"/>
</dbReference>
<evidence type="ECO:0000256" key="1">
    <source>
        <dbReference type="SAM" id="Phobius"/>
    </source>
</evidence>